<feature type="compositionally biased region" description="Polar residues" evidence="1">
    <location>
        <begin position="37"/>
        <end position="47"/>
    </location>
</feature>
<protein>
    <submittedName>
        <fullName evidence="2">Uncharacterized protein</fullName>
    </submittedName>
</protein>
<organism evidence="2 3">
    <name type="scientific">Ancylostoma caninum</name>
    <name type="common">Dog hookworm</name>
    <dbReference type="NCBI Taxonomy" id="29170"/>
    <lineage>
        <taxon>Eukaryota</taxon>
        <taxon>Metazoa</taxon>
        <taxon>Ecdysozoa</taxon>
        <taxon>Nematoda</taxon>
        <taxon>Chromadorea</taxon>
        <taxon>Rhabditida</taxon>
        <taxon>Rhabditina</taxon>
        <taxon>Rhabditomorpha</taxon>
        <taxon>Strongyloidea</taxon>
        <taxon>Ancylostomatidae</taxon>
        <taxon>Ancylostomatinae</taxon>
        <taxon>Ancylostoma</taxon>
    </lineage>
</organism>
<dbReference type="EMBL" id="JOJR01000801">
    <property type="protein sequence ID" value="RCN34295.1"/>
    <property type="molecule type" value="Genomic_DNA"/>
</dbReference>
<dbReference type="AlphaFoldDB" id="A0A368FU24"/>
<feature type="region of interest" description="Disordered" evidence="1">
    <location>
        <begin position="23"/>
        <end position="47"/>
    </location>
</feature>
<sequence length="104" mass="11447">MISILDVVRAYKSLDAEKSALQKALDSLSQQDKDEQSASSTSSEDAVQNLKTAIATLTRENTKKEAAFQNDKKILLNENAALKEQLKKSAEVNSNAEKMIKVFS</sequence>
<evidence type="ECO:0000256" key="1">
    <source>
        <dbReference type="SAM" id="MobiDB-lite"/>
    </source>
</evidence>
<dbReference type="OrthoDB" id="5877558at2759"/>
<evidence type="ECO:0000313" key="2">
    <source>
        <dbReference type="EMBL" id="RCN34295.1"/>
    </source>
</evidence>
<accession>A0A368FU24</accession>
<evidence type="ECO:0000313" key="3">
    <source>
        <dbReference type="Proteomes" id="UP000252519"/>
    </source>
</evidence>
<gene>
    <name evidence="2" type="ORF">ANCCAN_19870</name>
</gene>
<keyword evidence="3" id="KW-1185">Reference proteome</keyword>
<name>A0A368FU24_ANCCA</name>
<dbReference type="Proteomes" id="UP000252519">
    <property type="component" value="Unassembled WGS sequence"/>
</dbReference>
<reference evidence="2 3" key="1">
    <citation type="submission" date="2014-10" db="EMBL/GenBank/DDBJ databases">
        <title>Draft genome of the hookworm Ancylostoma caninum.</title>
        <authorList>
            <person name="Mitreva M."/>
        </authorList>
    </citation>
    <scope>NUCLEOTIDE SEQUENCE [LARGE SCALE GENOMIC DNA]</scope>
    <source>
        <strain evidence="2 3">Baltimore</strain>
    </source>
</reference>
<proteinExistence type="predicted"/>
<comment type="caution">
    <text evidence="2">The sequence shown here is derived from an EMBL/GenBank/DDBJ whole genome shotgun (WGS) entry which is preliminary data.</text>
</comment>